<dbReference type="RefSeq" id="XP_025369290.1">
    <property type="nucleotide sequence ID" value="XM_025516185.1"/>
</dbReference>
<organism evidence="1 2">
    <name type="scientific">Ceraceosorus guamensis</name>
    <dbReference type="NCBI Taxonomy" id="1522189"/>
    <lineage>
        <taxon>Eukaryota</taxon>
        <taxon>Fungi</taxon>
        <taxon>Dikarya</taxon>
        <taxon>Basidiomycota</taxon>
        <taxon>Ustilaginomycotina</taxon>
        <taxon>Exobasidiomycetes</taxon>
        <taxon>Ceraceosorales</taxon>
        <taxon>Ceraceosoraceae</taxon>
        <taxon>Ceraceosorus</taxon>
    </lineage>
</organism>
<proteinExistence type="predicted"/>
<accession>A0A316VXD6</accession>
<gene>
    <name evidence="1" type="ORF">IE81DRAFT_347700</name>
</gene>
<protein>
    <submittedName>
        <fullName evidence="1">Uncharacterized protein</fullName>
    </submittedName>
</protein>
<keyword evidence="2" id="KW-1185">Reference proteome</keyword>
<evidence type="ECO:0000313" key="2">
    <source>
        <dbReference type="Proteomes" id="UP000245783"/>
    </source>
</evidence>
<sequence>MHRPLRLSEINVQQIAETAEAQRKTPITKRKRTKPHFERELMAEQKAQWLQCQRERAEEMMLVTIEVNKLSHPDILQRKKLHEMWEGQWEKVQGGEMDLLDAVNARITLQGYKPVDRETWEAYLEPVEEMLCQVDSGMFTPEDLGLAAAEQTETEQVNKFYWRARPAGDGARARYATRFPQAILATFIAEEELQGPCAGVTDNYFGFTTRSLQARAQEDEYRPGTSAMLNYMSTIEANPFQAYELPIMVPYALPNSNVQPSHSSTCRYQQDDGLVSLLDRAKTAATVQLEQEILDEALSTNLTFPRPATQRLTTSEQRLGVVPLRADSVFELQPAFGQVERLLANLGPPLRSFNSARYGGLLLDQWTLPTSVTDITLQAIIDAGSTNNLPWLQGVTVTPVDNLAAVLPTSSTTTLAIGDQPTSSIHDLMLAWFMTLRDWWSANFPQLSLLDIAGQTSFFGPVAGSGPKIWRENAQRVGLDLGPFLDLVAFVDNHGGLLLDQWTLPASITEITIQAIVDAGSTSHLPCLQERSAQMRSWLQMAYVLLEALLKKIDSGTLDPEELGLQPTALEGDAPPTNKFYWRARPVDAATRVRFAEQFPQAILAAFIAEEDVNGLGVGATENYFGFATRSVRARAAEDERPSATSAMLNFICTVSGPRRLGVAPLRADAVFETTPAIGEIERFVVNLGPPLHSFNSARYGGLLTDQYIIDAEIEALSLTSILQSGAAEGQPWLQEIVDQLSSMEEGLADGHSAASAQ</sequence>
<evidence type="ECO:0000313" key="1">
    <source>
        <dbReference type="EMBL" id="PWN42130.1"/>
    </source>
</evidence>
<dbReference type="Proteomes" id="UP000245783">
    <property type="component" value="Unassembled WGS sequence"/>
</dbReference>
<dbReference type="GeneID" id="37038055"/>
<dbReference type="InParanoid" id="A0A316VXD6"/>
<name>A0A316VXD6_9BASI</name>
<dbReference type="AlphaFoldDB" id="A0A316VXD6"/>
<dbReference type="EMBL" id="KZ819383">
    <property type="protein sequence ID" value="PWN42130.1"/>
    <property type="molecule type" value="Genomic_DNA"/>
</dbReference>
<reference evidence="1 2" key="1">
    <citation type="journal article" date="2018" name="Mol. Biol. Evol.">
        <title>Broad Genomic Sampling Reveals a Smut Pathogenic Ancestry of the Fungal Clade Ustilaginomycotina.</title>
        <authorList>
            <person name="Kijpornyongpan T."/>
            <person name="Mondo S.J."/>
            <person name="Barry K."/>
            <person name="Sandor L."/>
            <person name="Lee J."/>
            <person name="Lipzen A."/>
            <person name="Pangilinan J."/>
            <person name="LaButti K."/>
            <person name="Hainaut M."/>
            <person name="Henrissat B."/>
            <person name="Grigoriev I.V."/>
            <person name="Spatafora J.W."/>
            <person name="Aime M.C."/>
        </authorList>
    </citation>
    <scope>NUCLEOTIDE SEQUENCE [LARGE SCALE GENOMIC DNA]</scope>
    <source>
        <strain evidence="1 2">MCA 4658</strain>
    </source>
</reference>